<dbReference type="Gramene" id="KRH49985">
    <property type="protein sequence ID" value="KRH49985"/>
    <property type="gene ID" value="GLYMA_07G192600"/>
</dbReference>
<reference evidence="3" key="2">
    <citation type="submission" date="2018-02" db="UniProtKB">
        <authorList>
            <consortium name="EnsemblPlants"/>
        </authorList>
    </citation>
    <scope>IDENTIFICATION</scope>
    <source>
        <strain evidence="3">Williams 82</strain>
    </source>
</reference>
<reference evidence="2" key="3">
    <citation type="submission" date="2018-07" db="EMBL/GenBank/DDBJ databases">
        <title>WGS assembly of Glycine max.</title>
        <authorList>
            <person name="Schmutz J."/>
            <person name="Cannon S."/>
            <person name="Schlueter J."/>
            <person name="Ma J."/>
            <person name="Mitros T."/>
            <person name="Nelson W."/>
            <person name="Hyten D."/>
            <person name="Song Q."/>
            <person name="Thelen J."/>
            <person name="Cheng J."/>
            <person name="Xu D."/>
            <person name="Hellsten U."/>
            <person name="May G."/>
            <person name="Yu Y."/>
            <person name="Sakurai T."/>
            <person name="Umezawa T."/>
            <person name="Bhattacharyya M."/>
            <person name="Sandhu D."/>
            <person name="Valliyodan B."/>
            <person name="Lindquist E."/>
            <person name="Peto M."/>
            <person name="Grant D."/>
            <person name="Shu S."/>
            <person name="Goodstein D."/>
            <person name="Barry K."/>
            <person name="Futrell-Griggs M."/>
            <person name="Abernathy B."/>
            <person name="Du J."/>
            <person name="Tian Z."/>
            <person name="Zhu L."/>
            <person name="Gill N."/>
            <person name="Joshi T."/>
            <person name="Libault M."/>
            <person name="Sethuraman A."/>
            <person name="Zhang X."/>
            <person name="Shinozaki K."/>
            <person name="Nguyen H."/>
            <person name="Wing R."/>
            <person name="Cregan P."/>
            <person name="Specht J."/>
            <person name="Grimwood J."/>
            <person name="Rokhsar D."/>
            <person name="Stacey G."/>
            <person name="Shoemaker R."/>
            <person name="Jackson S."/>
        </authorList>
    </citation>
    <scope>NUCLEOTIDE SEQUENCE</scope>
    <source>
        <tissue evidence="2">Callus</tissue>
    </source>
</reference>
<evidence type="ECO:0000313" key="3">
    <source>
        <dbReference type="EnsemblPlants" id="KRH49985"/>
    </source>
</evidence>
<sequence length="128" mass="14360">MEYTEHSSLLTKFHQNASSHLPESPNKIVTLFNSGLCTPSEQPLQDIVPNNLNILIGFPEEQQMHHPFINPNRLILTPGLTVQLSTPMQHYEGKTHITEPPIQQIGDPQKLHHSPQPGFGAVTQMVQE</sequence>
<evidence type="ECO:0000313" key="4">
    <source>
        <dbReference type="Proteomes" id="UP000008827"/>
    </source>
</evidence>
<organism evidence="2">
    <name type="scientific">Glycine max</name>
    <name type="common">Soybean</name>
    <name type="synonym">Glycine hispida</name>
    <dbReference type="NCBI Taxonomy" id="3847"/>
    <lineage>
        <taxon>Eukaryota</taxon>
        <taxon>Viridiplantae</taxon>
        <taxon>Streptophyta</taxon>
        <taxon>Embryophyta</taxon>
        <taxon>Tracheophyta</taxon>
        <taxon>Spermatophyta</taxon>
        <taxon>Magnoliopsida</taxon>
        <taxon>eudicotyledons</taxon>
        <taxon>Gunneridae</taxon>
        <taxon>Pentapetalae</taxon>
        <taxon>rosids</taxon>
        <taxon>fabids</taxon>
        <taxon>Fabales</taxon>
        <taxon>Fabaceae</taxon>
        <taxon>Papilionoideae</taxon>
        <taxon>50 kb inversion clade</taxon>
        <taxon>NPAAA clade</taxon>
        <taxon>indigoferoid/millettioid clade</taxon>
        <taxon>Phaseoleae</taxon>
        <taxon>Glycine</taxon>
        <taxon>Glycine subgen. Soja</taxon>
    </lineage>
</organism>
<evidence type="ECO:0000256" key="1">
    <source>
        <dbReference type="SAM" id="MobiDB-lite"/>
    </source>
</evidence>
<evidence type="ECO:0000313" key="2">
    <source>
        <dbReference type="EMBL" id="KRH49985.1"/>
    </source>
</evidence>
<dbReference type="Proteomes" id="UP000008827">
    <property type="component" value="Chromosome 7"/>
</dbReference>
<feature type="region of interest" description="Disordered" evidence="1">
    <location>
        <begin position="101"/>
        <end position="128"/>
    </location>
</feature>
<dbReference type="EMBL" id="CM000840">
    <property type="protein sequence ID" value="KRH49985.1"/>
    <property type="molecule type" value="Genomic_DNA"/>
</dbReference>
<proteinExistence type="predicted"/>
<keyword evidence="4" id="KW-1185">Reference proteome</keyword>
<dbReference type="AlphaFoldDB" id="A0A0R0J5B2"/>
<reference evidence="2 3" key="1">
    <citation type="journal article" date="2010" name="Nature">
        <title>Genome sequence of the palaeopolyploid soybean.</title>
        <authorList>
            <person name="Schmutz J."/>
            <person name="Cannon S.B."/>
            <person name="Schlueter J."/>
            <person name="Ma J."/>
            <person name="Mitros T."/>
            <person name="Nelson W."/>
            <person name="Hyten D.L."/>
            <person name="Song Q."/>
            <person name="Thelen J.J."/>
            <person name="Cheng J."/>
            <person name="Xu D."/>
            <person name="Hellsten U."/>
            <person name="May G.D."/>
            <person name="Yu Y."/>
            <person name="Sakurai T."/>
            <person name="Umezawa T."/>
            <person name="Bhattacharyya M.K."/>
            <person name="Sandhu D."/>
            <person name="Valliyodan B."/>
            <person name="Lindquist E."/>
            <person name="Peto M."/>
            <person name="Grant D."/>
            <person name="Shu S."/>
            <person name="Goodstein D."/>
            <person name="Barry K."/>
            <person name="Futrell-Griggs M."/>
            <person name="Abernathy B."/>
            <person name="Du J."/>
            <person name="Tian Z."/>
            <person name="Zhu L."/>
            <person name="Gill N."/>
            <person name="Joshi T."/>
            <person name="Libault M."/>
            <person name="Sethuraman A."/>
            <person name="Zhang X.-C."/>
            <person name="Shinozaki K."/>
            <person name="Nguyen H.T."/>
            <person name="Wing R.A."/>
            <person name="Cregan P."/>
            <person name="Specht J."/>
            <person name="Grimwood J."/>
            <person name="Rokhsar D."/>
            <person name="Stacey G."/>
            <person name="Shoemaker R.C."/>
            <person name="Jackson S.A."/>
        </authorList>
    </citation>
    <scope>NUCLEOTIDE SEQUENCE</scope>
    <source>
        <strain evidence="3">cv. Williams 82</strain>
        <tissue evidence="2">Callus</tissue>
    </source>
</reference>
<accession>A0A0R0J5B2</accession>
<name>A0A0R0J5B2_SOYBN</name>
<dbReference type="EnsemblPlants" id="KRH49985">
    <property type="protein sequence ID" value="KRH49985"/>
    <property type="gene ID" value="GLYMA_07G192600"/>
</dbReference>
<dbReference type="InParanoid" id="A0A0R0J5B2"/>
<protein>
    <submittedName>
        <fullName evidence="2 3">Uncharacterized protein</fullName>
    </submittedName>
</protein>
<gene>
    <name evidence="2" type="ORF">GLYMA_07G192600</name>
</gene>